<comment type="similarity">
    <text evidence="1">Belongs to the ComF/GntX family.</text>
</comment>
<evidence type="ECO:0000256" key="1">
    <source>
        <dbReference type="ARBA" id="ARBA00008007"/>
    </source>
</evidence>
<dbReference type="InterPro" id="IPR051910">
    <property type="entry name" value="ComF/GntX_DNA_util-trans"/>
</dbReference>
<dbReference type="EMBL" id="DXAK01000010">
    <property type="protein sequence ID" value="HJA05965.1"/>
    <property type="molecule type" value="Genomic_DNA"/>
</dbReference>
<evidence type="ECO:0000313" key="3">
    <source>
        <dbReference type="Proteomes" id="UP000824223"/>
    </source>
</evidence>
<organism evidence="2 3">
    <name type="scientific">Candidatus Mediterraneibacter pullicola</name>
    <dbReference type="NCBI Taxonomy" id="2838682"/>
    <lineage>
        <taxon>Bacteria</taxon>
        <taxon>Bacillati</taxon>
        <taxon>Bacillota</taxon>
        <taxon>Clostridia</taxon>
        <taxon>Lachnospirales</taxon>
        <taxon>Lachnospiraceae</taxon>
        <taxon>Mediterraneibacter</taxon>
    </lineage>
</organism>
<accession>A0A9D2H9G4</accession>
<evidence type="ECO:0000313" key="2">
    <source>
        <dbReference type="EMBL" id="HJA05965.1"/>
    </source>
</evidence>
<dbReference type="PANTHER" id="PTHR47505">
    <property type="entry name" value="DNA UTILIZATION PROTEIN YHGH"/>
    <property type="match status" value="1"/>
</dbReference>
<reference evidence="2" key="1">
    <citation type="journal article" date="2021" name="PeerJ">
        <title>Extensive microbial diversity within the chicken gut microbiome revealed by metagenomics and culture.</title>
        <authorList>
            <person name="Gilroy R."/>
            <person name="Ravi A."/>
            <person name="Getino M."/>
            <person name="Pursley I."/>
            <person name="Horton D.L."/>
            <person name="Alikhan N.F."/>
            <person name="Baker D."/>
            <person name="Gharbi K."/>
            <person name="Hall N."/>
            <person name="Watson M."/>
            <person name="Adriaenssens E.M."/>
            <person name="Foster-Nyarko E."/>
            <person name="Jarju S."/>
            <person name="Secka A."/>
            <person name="Antonio M."/>
            <person name="Oren A."/>
            <person name="Chaudhuri R.R."/>
            <person name="La Ragione R."/>
            <person name="Hildebrand F."/>
            <person name="Pallen M.J."/>
        </authorList>
    </citation>
    <scope>NUCLEOTIDE SEQUENCE</scope>
    <source>
        <strain evidence="2">ChiSjej2B20-11307</strain>
    </source>
</reference>
<name>A0A9D2H9G4_9FIRM</name>
<proteinExistence type="inferred from homology"/>
<gene>
    <name evidence="2" type="ORF">H9798_02275</name>
</gene>
<reference evidence="2" key="2">
    <citation type="submission" date="2021-04" db="EMBL/GenBank/DDBJ databases">
        <authorList>
            <person name="Gilroy R."/>
        </authorList>
    </citation>
    <scope>NUCLEOTIDE SEQUENCE</scope>
    <source>
        <strain evidence="2">ChiSjej2B20-11307</strain>
    </source>
</reference>
<dbReference type="Proteomes" id="UP000824223">
    <property type="component" value="Unassembled WGS sequence"/>
</dbReference>
<dbReference type="PANTHER" id="PTHR47505:SF1">
    <property type="entry name" value="DNA UTILIZATION PROTEIN YHGH"/>
    <property type="match status" value="1"/>
</dbReference>
<sequence>MHCGKPLDDETQEYCRDCERRIAVSARGSCIAQGRGLWIHREPVSGAVYRFKYKNKRNWGRIFANEMEKHYGSQIRRWEIKQIIPIPLHVSKRRKRGFNQSEIIARELSFLTGIPCKTDVLFRVKKTVPQKFLDNSGRAENLRGAFAVSRKWEAPRNILLIDDIYTTGATLERAAKMLKKAGARNIYFLTISIGQGI</sequence>
<dbReference type="Gene3D" id="3.40.50.2020">
    <property type="match status" value="1"/>
</dbReference>
<dbReference type="InterPro" id="IPR000836">
    <property type="entry name" value="PRTase_dom"/>
</dbReference>
<dbReference type="InterPro" id="IPR029057">
    <property type="entry name" value="PRTase-like"/>
</dbReference>
<comment type="caution">
    <text evidence="2">The sequence shown here is derived from an EMBL/GenBank/DDBJ whole genome shotgun (WGS) entry which is preliminary data.</text>
</comment>
<dbReference type="CDD" id="cd06223">
    <property type="entry name" value="PRTases_typeI"/>
    <property type="match status" value="1"/>
</dbReference>
<dbReference type="SUPFAM" id="SSF53271">
    <property type="entry name" value="PRTase-like"/>
    <property type="match status" value="1"/>
</dbReference>
<protein>
    <submittedName>
        <fullName evidence="2">ComF family protein</fullName>
    </submittedName>
</protein>
<dbReference type="AlphaFoldDB" id="A0A9D2H9G4"/>